<dbReference type="FunFam" id="3.40.50.300:FF:000298">
    <property type="entry name" value="ATP-binding cassette sub-family A member 12"/>
    <property type="match status" value="1"/>
</dbReference>
<evidence type="ECO:0000256" key="9">
    <source>
        <dbReference type="SAM" id="Phobius"/>
    </source>
</evidence>
<evidence type="ECO:0000256" key="6">
    <source>
        <dbReference type="ARBA" id="ARBA00022840"/>
    </source>
</evidence>
<dbReference type="PANTHER" id="PTHR19229:SF250">
    <property type="entry name" value="ABC TRANSPORTER DOMAIN-CONTAINING PROTEIN-RELATED"/>
    <property type="match status" value="1"/>
</dbReference>
<feature type="domain" description="ABC transporter" evidence="10">
    <location>
        <begin position="554"/>
        <end position="783"/>
    </location>
</feature>
<protein>
    <submittedName>
        <fullName evidence="11">ATP-binding cassette sub-family A member 3</fullName>
    </submittedName>
</protein>
<keyword evidence="12" id="KW-1185">Reference proteome</keyword>
<dbReference type="OrthoDB" id="6512918at2759"/>
<reference evidence="11 12" key="1">
    <citation type="submission" date="2015-12" db="EMBL/GenBank/DDBJ databases">
        <title>The genome of Folsomia candida.</title>
        <authorList>
            <person name="Faddeeva A."/>
            <person name="Derks M.F."/>
            <person name="Anvar Y."/>
            <person name="Smit S."/>
            <person name="Van Straalen N."/>
            <person name="Roelofs D."/>
        </authorList>
    </citation>
    <scope>NUCLEOTIDE SEQUENCE [LARGE SCALE GENOMIC DNA]</scope>
    <source>
        <strain evidence="11 12">VU population</strain>
        <tissue evidence="11">Whole body</tissue>
    </source>
</reference>
<dbReference type="CDD" id="cd03263">
    <property type="entry name" value="ABC_subfamily_A"/>
    <property type="match status" value="1"/>
</dbReference>
<dbReference type="GO" id="GO:0016887">
    <property type="term" value="F:ATP hydrolysis activity"/>
    <property type="evidence" value="ECO:0007669"/>
    <property type="project" value="InterPro"/>
</dbReference>
<dbReference type="GO" id="GO:0016020">
    <property type="term" value="C:membrane"/>
    <property type="evidence" value="ECO:0007669"/>
    <property type="project" value="UniProtKB-SubCell"/>
</dbReference>
<keyword evidence="3 9" id="KW-0812">Transmembrane</keyword>
<dbReference type="GO" id="GO:0005524">
    <property type="term" value="F:ATP binding"/>
    <property type="evidence" value="ECO:0007669"/>
    <property type="project" value="UniProtKB-KW"/>
</dbReference>
<comment type="subcellular location">
    <subcellularLocation>
        <location evidence="1">Membrane</location>
        <topology evidence="1">Multi-pass membrane protein</topology>
    </subcellularLocation>
</comment>
<keyword evidence="2" id="KW-0813">Transport</keyword>
<dbReference type="OMA" id="QAVKGLW"/>
<evidence type="ECO:0000256" key="1">
    <source>
        <dbReference type="ARBA" id="ARBA00004141"/>
    </source>
</evidence>
<keyword evidence="6 11" id="KW-0067">ATP-binding</keyword>
<dbReference type="InterPro" id="IPR017871">
    <property type="entry name" value="ABC_transporter-like_CS"/>
</dbReference>
<gene>
    <name evidence="11" type="ORF">Fcan01_27184</name>
</gene>
<proteinExistence type="predicted"/>
<feature type="transmembrane region" description="Helical" evidence="9">
    <location>
        <begin position="400"/>
        <end position="418"/>
    </location>
</feature>
<feature type="transmembrane region" description="Helical" evidence="9">
    <location>
        <begin position="480"/>
        <end position="500"/>
    </location>
</feature>
<dbReference type="AlphaFoldDB" id="A0A226CXI7"/>
<name>A0A226CXI7_FOLCA</name>
<accession>A0A226CXI7</accession>
<dbReference type="InterPro" id="IPR026082">
    <property type="entry name" value="ABCA"/>
</dbReference>
<dbReference type="PROSITE" id="PS50893">
    <property type="entry name" value="ABC_TRANSPORTER_2"/>
    <property type="match status" value="1"/>
</dbReference>
<evidence type="ECO:0000256" key="8">
    <source>
        <dbReference type="ARBA" id="ARBA00023136"/>
    </source>
</evidence>
<keyword evidence="5" id="KW-0547">Nucleotide-binding</keyword>
<evidence type="ECO:0000256" key="2">
    <source>
        <dbReference type="ARBA" id="ARBA00022448"/>
    </source>
</evidence>
<evidence type="ECO:0000256" key="4">
    <source>
        <dbReference type="ARBA" id="ARBA00022737"/>
    </source>
</evidence>
<comment type="caution">
    <text evidence="11">The sequence shown here is derived from an EMBL/GenBank/DDBJ whole genome shotgun (WGS) entry which is preliminary data.</text>
</comment>
<dbReference type="GO" id="GO:0140359">
    <property type="term" value="F:ABC-type transporter activity"/>
    <property type="evidence" value="ECO:0007669"/>
    <property type="project" value="InterPro"/>
</dbReference>
<keyword evidence="8 9" id="KW-0472">Membrane</keyword>
<dbReference type="InterPro" id="IPR003593">
    <property type="entry name" value="AAA+_ATPase"/>
</dbReference>
<evidence type="ECO:0000313" key="11">
    <source>
        <dbReference type="EMBL" id="OXA38045.1"/>
    </source>
</evidence>
<dbReference type="InterPro" id="IPR013525">
    <property type="entry name" value="ABC2_TM"/>
</dbReference>
<dbReference type="Pfam" id="PF12698">
    <property type="entry name" value="ABC2_membrane_3"/>
    <property type="match status" value="1"/>
</dbReference>
<dbReference type="Gene3D" id="3.40.50.300">
    <property type="entry name" value="P-loop containing nucleotide triphosphate hydrolases"/>
    <property type="match status" value="1"/>
</dbReference>
<feature type="transmembrane region" description="Helical" evidence="9">
    <location>
        <begin position="30"/>
        <end position="47"/>
    </location>
</feature>
<sequence>MTSGIKKFGLLLWKNYILQKRHKIQTVMELLVPLFFTAVLVAIRGLLSSTHVNHPTVFYPWDVDMANGTSVPKGCHILYSPRNTLTDMLMNGANSPMVEKYFPRGGYNYTVHGYDTEDELVEAYTATGFPNCKNGLNDTERNTNLVLAAIVFRDGLNGNSWTDVNEITYALRFPAVQHNQNNGDDIDKPRWMTELLYPIFQVLGPRENPEWEKNTTEEYFKFENEHHGGRPGYWAEGFLYFQHAVDTSIRKFISPTENIYETTVQLERMPYPKFIDDVFLIALQNFLPLIIVFSFIYPVINITKSIAHEKEKRLKESMKMMGLPNWLHWLAWFIKSFFFIIISIILMVVLIKIKFYDDGELAVLTKSDGSLLFVFLLIYSFSMVTLSFFISTLFSTANSAATAAGVIFFLSYFPYTFLQQRYDTLGKSTKVLTSLLSNTGLSFGCQIISMWEGAGAGVQWSNLPDPASPDDNWSFLDVNIILFVDGILYLLLALYVEGVWPGDYGLPMPWYFPFTSWYWCGTPRGDETIAVTSVDTRQKYPQNFEKEPNGKAGVQIKGLTKVFGPKTAVNNLYLNMFDNQITALLGHNGAGKTTTMSMLTGLFPPTTGTAIVNGYDIRHDIQSVRDNLGLCPQHDVLFDEMTVSEHLRFFGILKGCDAQTLDKEVARMLKAVNLEAKADAQAMSLSGGMKRRLSVGIAFVGGSRVVLLDEPSSGLDPGARRQIWDLIQLEKKNRTIILSTHFMDEADLLGDRIAILAEGTVQCCGSSLFLKKKYGGGYHLIIVKKTHCDVDRITDFLRLRVPHIEIDQNVGSELSYSLPDDLSYLFADMFEELEQRKEELGIASYGARLVGSSHLFTCYSLIRTI</sequence>
<dbReference type="EMBL" id="LNIX01000049">
    <property type="protein sequence ID" value="OXA38045.1"/>
    <property type="molecule type" value="Genomic_DNA"/>
</dbReference>
<dbReference type="SMART" id="SM00382">
    <property type="entry name" value="AAA"/>
    <property type="match status" value="1"/>
</dbReference>
<dbReference type="Proteomes" id="UP000198287">
    <property type="component" value="Unassembled WGS sequence"/>
</dbReference>
<dbReference type="GO" id="GO:0005319">
    <property type="term" value="F:lipid transporter activity"/>
    <property type="evidence" value="ECO:0007669"/>
    <property type="project" value="TreeGrafter"/>
</dbReference>
<dbReference type="InterPro" id="IPR003439">
    <property type="entry name" value="ABC_transporter-like_ATP-bd"/>
</dbReference>
<keyword evidence="7 9" id="KW-1133">Transmembrane helix</keyword>
<organism evidence="11 12">
    <name type="scientific">Folsomia candida</name>
    <name type="common">Springtail</name>
    <dbReference type="NCBI Taxonomy" id="158441"/>
    <lineage>
        <taxon>Eukaryota</taxon>
        <taxon>Metazoa</taxon>
        <taxon>Ecdysozoa</taxon>
        <taxon>Arthropoda</taxon>
        <taxon>Hexapoda</taxon>
        <taxon>Collembola</taxon>
        <taxon>Entomobryomorpha</taxon>
        <taxon>Isotomoidea</taxon>
        <taxon>Isotomidae</taxon>
        <taxon>Proisotominae</taxon>
        <taxon>Folsomia</taxon>
    </lineage>
</organism>
<evidence type="ECO:0000259" key="10">
    <source>
        <dbReference type="PROSITE" id="PS50893"/>
    </source>
</evidence>
<dbReference type="InterPro" id="IPR056264">
    <property type="entry name" value="R2_ABCA1-4-like"/>
</dbReference>
<dbReference type="Pfam" id="PF23321">
    <property type="entry name" value="R1_ABCA1"/>
    <property type="match status" value="1"/>
</dbReference>
<dbReference type="PANTHER" id="PTHR19229">
    <property type="entry name" value="ATP-BINDING CASSETTE TRANSPORTER SUBFAMILY A ABCA"/>
    <property type="match status" value="1"/>
</dbReference>
<feature type="transmembrane region" description="Helical" evidence="9">
    <location>
        <begin position="371"/>
        <end position="394"/>
    </location>
</feature>
<evidence type="ECO:0000256" key="5">
    <source>
        <dbReference type="ARBA" id="ARBA00022741"/>
    </source>
</evidence>
<dbReference type="SUPFAM" id="SSF52540">
    <property type="entry name" value="P-loop containing nucleoside triphosphate hydrolases"/>
    <property type="match status" value="1"/>
</dbReference>
<evidence type="ECO:0000313" key="12">
    <source>
        <dbReference type="Proteomes" id="UP000198287"/>
    </source>
</evidence>
<evidence type="ECO:0000256" key="3">
    <source>
        <dbReference type="ARBA" id="ARBA00022692"/>
    </source>
</evidence>
<keyword evidence="4" id="KW-0677">Repeat</keyword>
<feature type="transmembrane region" description="Helical" evidence="9">
    <location>
        <begin position="278"/>
        <end position="300"/>
    </location>
</feature>
<dbReference type="InterPro" id="IPR027417">
    <property type="entry name" value="P-loop_NTPase"/>
</dbReference>
<evidence type="ECO:0000256" key="7">
    <source>
        <dbReference type="ARBA" id="ARBA00022989"/>
    </source>
</evidence>
<feature type="transmembrane region" description="Helical" evidence="9">
    <location>
        <begin position="326"/>
        <end position="351"/>
    </location>
</feature>
<dbReference type="PROSITE" id="PS00211">
    <property type="entry name" value="ABC_TRANSPORTER_1"/>
    <property type="match status" value="1"/>
</dbReference>
<dbReference type="Pfam" id="PF00005">
    <property type="entry name" value="ABC_tran"/>
    <property type="match status" value="1"/>
</dbReference>